<dbReference type="EMBL" id="CP036316">
    <property type="protein sequence ID" value="QDT63022.1"/>
    <property type="molecule type" value="Genomic_DNA"/>
</dbReference>
<protein>
    <submittedName>
        <fullName evidence="3">Thiol-disulfide oxidoreductase YkuV</fullName>
        <ecNumber evidence="3">1.8.-.-</ecNumber>
    </submittedName>
</protein>
<dbReference type="Pfam" id="PF08534">
    <property type="entry name" value="Redoxin"/>
    <property type="match status" value="1"/>
</dbReference>
<dbReference type="AlphaFoldDB" id="A0A517T3S0"/>
<evidence type="ECO:0000313" key="4">
    <source>
        <dbReference type="Proteomes" id="UP000319976"/>
    </source>
</evidence>
<keyword evidence="1" id="KW-0472">Membrane</keyword>
<dbReference type="CDD" id="cd02966">
    <property type="entry name" value="TlpA_like_family"/>
    <property type="match status" value="1"/>
</dbReference>
<dbReference type="Proteomes" id="UP000319976">
    <property type="component" value="Chromosome"/>
</dbReference>
<dbReference type="InterPro" id="IPR013766">
    <property type="entry name" value="Thioredoxin_domain"/>
</dbReference>
<evidence type="ECO:0000313" key="3">
    <source>
        <dbReference type="EMBL" id="QDT63022.1"/>
    </source>
</evidence>
<dbReference type="InterPro" id="IPR050553">
    <property type="entry name" value="Thioredoxin_ResA/DsbE_sf"/>
</dbReference>
<accession>A0A517T3S0</accession>
<dbReference type="GO" id="GO:0016491">
    <property type="term" value="F:oxidoreductase activity"/>
    <property type="evidence" value="ECO:0007669"/>
    <property type="project" value="UniProtKB-KW"/>
</dbReference>
<sequence>MTTSVKQTQSTDQWALVVLIAVVVGGAAFWLSATKRDVIQDGGGLSVGKSMPSINAEGWLNGEPENLDGQVVVIHGWFVSCPYCWKEAPHMAELAEKYEGQGVQFIGLTYEPSTQMDGIESFVSQNELSYPNGYGALDTLVEFQAEFFPAVWVIGRNGRVVWNRGYEATESLEAAIERALAAT</sequence>
<keyword evidence="1" id="KW-1133">Transmembrane helix</keyword>
<reference evidence="3 4" key="1">
    <citation type="submission" date="2019-02" db="EMBL/GenBank/DDBJ databases">
        <title>Deep-cultivation of Planctomycetes and their phenomic and genomic characterization uncovers novel biology.</title>
        <authorList>
            <person name="Wiegand S."/>
            <person name="Jogler M."/>
            <person name="Boedeker C."/>
            <person name="Pinto D."/>
            <person name="Vollmers J."/>
            <person name="Rivas-Marin E."/>
            <person name="Kohn T."/>
            <person name="Peeters S.H."/>
            <person name="Heuer A."/>
            <person name="Rast P."/>
            <person name="Oberbeckmann S."/>
            <person name="Bunk B."/>
            <person name="Jeske O."/>
            <person name="Meyerdierks A."/>
            <person name="Storesund J.E."/>
            <person name="Kallscheuer N."/>
            <person name="Luecker S."/>
            <person name="Lage O.M."/>
            <person name="Pohl T."/>
            <person name="Merkel B.J."/>
            <person name="Hornburger P."/>
            <person name="Mueller R.-W."/>
            <person name="Bruemmer F."/>
            <person name="Labrenz M."/>
            <person name="Spormann A.M."/>
            <person name="Op den Camp H."/>
            <person name="Overmann J."/>
            <person name="Amann R."/>
            <person name="Jetten M.S.M."/>
            <person name="Mascher T."/>
            <person name="Medema M.H."/>
            <person name="Devos D.P."/>
            <person name="Kaster A.-K."/>
            <person name="Ovreas L."/>
            <person name="Rohde M."/>
            <person name="Galperin M.Y."/>
            <person name="Jogler C."/>
        </authorList>
    </citation>
    <scope>NUCLEOTIDE SEQUENCE [LARGE SCALE GENOMIC DNA]</scope>
    <source>
        <strain evidence="3 4">V22</strain>
    </source>
</reference>
<dbReference type="PANTHER" id="PTHR42852:SF12">
    <property type="entry name" value="THIOL-DISULFIDE OXIDOREDUCTASE YKUV"/>
    <property type="match status" value="1"/>
</dbReference>
<name>A0A517T3S0_9PLAN</name>
<dbReference type="InterPro" id="IPR013740">
    <property type="entry name" value="Redoxin"/>
</dbReference>
<keyword evidence="3" id="KW-0560">Oxidoreductase</keyword>
<proteinExistence type="predicted"/>
<feature type="transmembrane region" description="Helical" evidence="1">
    <location>
        <begin position="14"/>
        <end position="33"/>
    </location>
</feature>
<dbReference type="InterPro" id="IPR036249">
    <property type="entry name" value="Thioredoxin-like_sf"/>
</dbReference>
<evidence type="ECO:0000259" key="2">
    <source>
        <dbReference type="PROSITE" id="PS51352"/>
    </source>
</evidence>
<dbReference type="Gene3D" id="3.40.30.10">
    <property type="entry name" value="Glutaredoxin"/>
    <property type="match status" value="1"/>
</dbReference>
<evidence type="ECO:0000256" key="1">
    <source>
        <dbReference type="SAM" id="Phobius"/>
    </source>
</evidence>
<dbReference type="OrthoDB" id="288837at2"/>
<organism evidence="3 4">
    <name type="scientific">Calycomorphotria hydatis</name>
    <dbReference type="NCBI Taxonomy" id="2528027"/>
    <lineage>
        <taxon>Bacteria</taxon>
        <taxon>Pseudomonadati</taxon>
        <taxon>Planctomycetota</taxon>
        <taxon>Planctomycetia</taxon>
        <taxon>Planctomycetales</taxon>
        <taxon>Planctomycetaceae</taxon>
        <taxon>Calycomorphotria</taxon>
    </lineage>
</organism>
<keyword evidence="1" id="KW-0812">Transmembrane</keyword>
<keyword evidence="4" id="KW-1185">Reference proteome</keyword>
<feature type="domain" description="Thioredoxin" evidence="2">
    <location>
        <begin position="45"/>
        <end position="181"/>
    </location>
</feature>
<dbReference type="SUPFAM" id="SSF52833">
    <property type="entry name" value="Thioredoxin-like"/>
    <property type="match status" value="1"/>
</dbReference>
<gene>
    <name evidence="3" type="primary">ykuV_1</name>
    <name evidence="3" type="ORF">V22_02210</name>
</gene>
<dbReference type="EC" id="1.8.-.-" evidence="3"/>
<dbReference type="PROSITE" id="PS51352">
    <property type="entry name" value="THIOREDOXIN_2"/>
    <property type="match status" value="1"/>
</dbReference>
<dbReference type="PANTHER" id="PTHR42852">
    <property type="entry name" value="THIOL:DISULFIDE INTERCHANGE PROTEIN DSBE"/>
    <property type="match status" value="1"/>
</dbReference>
<dbReference type="KEGG" id="chya:V22_02210"/>
<dbReference type="RefSeq" id="WP_145259006.1">
    <property type="nucleotide sequence ID" value="NZ_CP036316.1"/>
</dbReference>